<dbReference type="AlphaFoldDB" id="A0A1X9T4B5"/>
<geneLocation type="plasmid" evidence="1 2">
    <name>unnamed1</name>
</geneLocation>
<protein>
    <recommendedName>
        <fullName evidence="3">Lipoprotein</fullName>
    </recommendedName>
</protein>
<organism evidence="1 2">
    <name type="scientific">Paenibacillus bovis</name>
    <dbReference type="NCBI Taxonomy" id="1616788"/>
    <lineage>
        <taxon>Bacteria</taxon>
        <taxon>Bacillati</taxon>
        <taxon>Bacillota</taxon>
        <taxon>Bacilli</taxon>
        <taxon>Bacillales</taxon>
        <taxon>Paenibacillaceae</taxon>
        <taxon>Paenibacillus</taxon>
    </lineage>
</organism>
<evidence type="ECO:0000313" key="2">
    <source>
        <dbReference type="Proteomes" id="UP000078148"/>
    </source>
</evidence>
<keyword evidence="2" id="KW-1185">Reference proteome</keyword>
<proteinExistence type="predicted"/>
<dbReference type="EMBL" id="CP021170">
    <property type="protein sequence ID" value="ARR10709.1"/>
    <property type="molecule type" value="Genomic_DNA"/>
</dbReference>
<sequence>MNGLNKKGILLLTIPLVLFTFSIAGCYLDLYLLTHNYADRPYMI</sequence>
<keyword evidence="1" id="KW-0614">Plasmid</keyword>
<dbReference type="Proteomes" id="UP000078148">
    <property type="component" value="Plasmid unnamed1"/>
</dbReference>
<evidence type="ECO:0000313" key="1">
    <source>
        <dbReference type="EMBL" id="ARR10709.1"/>
    </source>
</evidence>
<accession>A0A1X9T4B5</accession>
<gene>
    <name evidence="1" type="ORF">AR543_p0101</name>
</gene>
<name>A0A1X9T4B5_9BACL</name>
<dbReference type="KEGG" id="pbv:AR543_p0101"/>
<dbReference type="PROSITE" id="PS51257">
    <property type="entry name" value="PROKAR_LIPOPROTEIN"/>
    <property type="match status" value="1"/>
</dbReference>
<evidence type="ECO:0008006" key="3">
    <source>
        <dbReference type="Google" id="ProtNLM"/>
    </source>
</evidence>
<reference evidence="1 2" key="1">
    <citation type="journal article" date="2016" name="Int. J. Syst. Evol. Microbiol.">
        <title>Paenibacillus damxungensis sp. nov., isolated from raw yak (Bos grunniens) milk.</title>
        <authorList>
            <person name="Wu Z."/>
            <person name="Gao C."/>
            <person name="Han J."/>
            <person name="Liu Z."/>
        </authorList>
    </citation>
    <scope>NUCLEOTIDE SEQUENCE [LARGE SCALE GENOMIC DNA]</scope>
    <source>
        <strain evidence="1 2">BD3526</strain>
        <plasmid evidence="1 2">unnamed1</plasmid>
    </source>
</reference>